<sequence length="58" mass="6611">KKEKKKKKVQKAEALLKEGQDVVNIVRYGNGVHNKKYSVTIIDAGFGYFEEILEELGE</sequence>
<proteinExistence type="predicted"/>
<gene>
    <name evidence="1" type="ORF">LCGC14_2978750</name>
</gene>
<accession>A0A0F8ZET1</accession>
<dbReference type="EMBL" id="LAZR01060777">
    <property type="protein sequence ID" value="KKK64979.1"/>
    <property type="molecule type" value="Genomic_DNA"/>
</dbReference>
<name>A0A0F8ZET1_9ZZZZ</name>
<comment type="caution">
    <text evidence="1">The sequence shown here is derived from an EMBL/GenBank/DDBJ whole genome shotgun (WGS) entry which is preliminary data.</text>
</comment>
<organism evidence="1">
    <name type="scientific">marine sediment metagenome</name>
    <dbReference type="NCBI Taxonomy" id="412755"/>
    <lineage>
        <taxon>unclassified sequences</taxon>
        <taxon>metagenomes</taxon>
        <taxon>ecological metagenomes</taxon>
    </lineage>
</organism>
<reference evidence="1" key="1">
    <citation type="journal article" date="2015" name="Nature">
        <title>Complex archaea that bridge the gap between prokaryotes and eukaryotes.</title>
        <authorList>
            <person name="Spang A."/>
            <person name="Saw J.H."/>
            <person name="Jorgensen S.L."/>
            <person name="Zaremba-Niedzwiedzka K."/>
            <person name="Martijn J."/>
            <person name="Lind A.E."/>
            <person name="van Eijk R."/>
            <person name="Schleper C."/>
            <person name="Guy L."/>
            <person name="Ettema T.J."/>
        </authorList>
    </citation>
    <scope>NUCLEOTIDE SEQUENCE</scope>
</reference>
<feature type="non-terminal residue" evidence="1">
    <location>
        <position position="1"/>
    </location>
</feature>
<evidence type="ECO:0000313" key="1">
    <source>
        <dbReference type="EMBL" id="KKK64979.1"/>
    </source>
</evidence>
<protein>
    <submittedName>
        <fullName evidence="1">Uncharacterized protein</fullName>
    </submittedName>
</protein>
<dbReference type="AlphaFoldDB" id="A0A0F8ZET1"/>